<reference evidence="1 2" key="1">
    <citation type="submission" date="2018-11" db="EMBL/GenBank/DDBJ databases">
        <authorList>
            <consortium name="Pathogen Informatics"/>
        </authorList>
    </citation>
    <scope>NUCLEOTIDE SEQUENCE [LARGE SCALE GENOMIC DNA]</scope>
</reference>
<dbReference type="AlphaFoldDB" id="A0A183GU64"/>
<proteinExistence type="predicted"/>
<accession>A0A183GU64</accession>
<reference evidence="3" key="2">
    <citation type="submission" date="2019-09" db="UniProtKB">
        <authorList>
            <consortium name="WormBaseParasite"/>
        </authorList>
    </citation>
    <scope>IDENTIFICATION</scope>
</reference>
<evidence type="ECO:0000313" key="3">
    <source>
        <dbReference type="WBParaSite" id="HPBE_0002623401-mRNA-1"/>
    </source>
</evidence>
<keyword evidence="2" id="KW-1185">Reference proteome</keyword>
<dbReference type="Proteomes" id="UP000050761">
    <property type="component" value="Unassembled WGS sequence"/>
</dbReference>
<dbReference type="EMBL" id="UZAH01039491">
    <property type="protein sequence ID" value="VDP56430.1"/>
    <property type="molecule type" value="Genomic_DNA"/>
</dbReference>
<accession>A0A3P8EPY1</accession>
<name>A0A183GU64_HELPZ</name>
<protein>
    <submittedName>
        <fullName evidence="3">ANK_REP_REGION domain-containing protein</fullName>
    </submittedName>
</protein>
<gene>
    <name evidence="1" type="ORF">HPBE_LOCUS26233</name>
</gene>
<dbReference type="WBParaSite" id="HPBE_0002623401-mRNA-1">
    <property type="protein sequence ID" value="HPBE_0002623401-mRNA-1"/>
    <property type="gene ID" value="HPBE_0002623401"/>
</dbReference>
<evidence type="ECO:0000313" key="2">
    <source>
        <dbReference type="Proteomes" id="UP000050761"/>
    </source>
</evidence>
<organism evidence="2 3">
    <name type="scientific">Heligmosomoides polygyrus</name>
    <name type="common">Parasitic roundworm</name>
    <dbReference type="NCBI Taxonomy" id="6339"/>
    <lineage>
        <taxon>Eukaryota</taxon>
        <taxon>Metazoa</taxon>
        <taxon>Ecdysozoa</taxon>
        <taxon>Nematoda</taxon>
        <taxon>Chromadorea</taxon>
        <taxon>Rhabditida</taxon>
        <taxon>Rhabditina</taxon>
        <taxon>Rhabditomorpha</taxon>
        <taxon>Strongyloidea</taxon>
        <taxon>Heligmosomidae</taxon>
        <taxon>Heligmosomoides</taxon>
    </lineage>
</organism>
<sequence length="89" mass="10097">MLEDGAIASRILQLNFDSHHDFDLLEQLQMEGKTDLIWSTVRQNPSNEALANYVAEFKNLQVLCNLIDAFALLMMNCSLNKCLKTPTSH</sequence>
<evidence type="ECO:0000313" key="1">
    <source>
        <dbReference type="EMBL" id="VDP56430.1"/>
    </source>
</evidence>
<dbReference type="OrthoDB" id="432281at2759"/>